<evidence type="ECO:0000313" key="2">
    <source>
        <dbReference type="Proteomes" id="UP000240535"/>
    </source>
</evidence>
<organism evidence="1 2">
    <name type="scientific">Campylobacter blaseri</name>
    <dbReference type="NCBI Taxonomy" id="2042961"/>
    <lineage>
        <taxon>Bacteria</taxon>
        <taxon>Pseudomonadati</taxon>
        <taxon>Campylobacterota</taxon>
        <taxon>Epsilonproteobacteria</taxon>
        <taxon>Campylobacterales</taxon>
        <taxon>Campylobacteraceae</taxon>
        <taxon>Campylobacter</taxon>
    </lineage>
</organism>
<dbReference type="Pfam" id="PF13576">
    <property type="entry name" value="Pentapeptide_3"/>
    <property type="match status" value="1"/>
</dbReference>
<protein>
    <recommendedName>
        <fullName evidence="3">Pentapeptide repeat-containing protein</fullName>
    </recommendedName>
</protein>
<evidence type="ECO:0000313" key="1">
    <source>
        <dbReference type="EMBL" id="PSM51890.1"/>
    </source>
</evidence>
<accession>A0A2P8R071</accession>
<reference evidence="2" key="1">
    <citation type="submission" date="2017-10" db="EMBL/GenBank/DDBJ databases">
        <title>Campylobacter species from seals.</title>
        <authorList>
            <person name="Gilbert M.J."/>
            <person name="Zomer A.L."/>
            <person name="Timmerman A.J."/>
            <person name="Duim B."/>
            <person name="Wagenaar J.A."/>
        </authorList>
    </citation>
    <scope>NUCLEOTIDE SEQUENCE [LARGE SCALE GENOMIC DNA]</scope>
    <source>
        <strain evidence="2">17S00004-5</strain>
    </source>
</reference>
<evidence type="ECO:0008006" key="3">
    <source>
        <dbReference type="Google" id="ProtNLM"/>
    </source>
</evidence>
<dbReference type="AlphaFoldDB" id="A0A2P8R071"/>
<sequence>MNDKELKEILEAEFLDIRCYINNDSITISPESITHRPFEIKWFKKIEDILATSKPKSSITFRYFIFLDEVDLINHQITFENCAFNYPFNIDSKEYNKALKFKNCQFNLEENLIFDNNNKTNFINNIQFLNCNFNSDFKINSQNFKKLEFKDCIFNEDIKIDCCKIHNLVFWNTRHSEVIFNKEINFDNTKLNDVDFIDYIFTKYPCSCYMSKLKNQNYTNCKFNFDFNYITEKDILNLKFENCIFTGNVNFNNTEFNQNLSFKNSKFEKEFRFENVKFLQDNDKNK</sequence>
<comment type="caution">
    <text evidence="1">The sequence shown here is derived from an EMBL/GenBank/DDBJ whole genome shotgun (WGS) entry which is preliminary data.</text>
</comment>
<proteinExistence type="predicted"/>
<dbReference type="Proteomes" id="UP000240535">
    <property type="component" value="Unassembled WGS sequence"/>
</dbReference>
<dbReference type="InterPro" id="IPR001646">
    <property type="entry name" value="5peptide_repeat"/>
</dbReference>
<gene>
    <name evidence="1" type="ORF">CQ405_04815</name>
</gene>
<dbReference type="EMBL" id="PDHH01000004">
    <property type="protein sequence ID" value="PSM51890.1"/>
    <property type="molecule type" value="Genomic_DNA"/>
</dbReference>
<name>A0A2P8R071_9BACT</name>
<keyword evidence="2" id="KW-1185">Reference proteome</keyword>
<dbReference type="RefSeq" id="WP_106871253.1">
    <property type="nucleotide sequence ID" value="NZ_CP053841.1"/>
</dbReference>